<dbReference type="EMBL" id="AFNH02001579">
    <property type="protein sequence ID" value="EZG42956.1"/>
    <property type="molecule type" value="Genomic_DNA"/>
</dbReference>
<feature type="domain" description="Reverse transcriptase" evidence="1">
    <location>
        <begin position="373"/>
        <end position="620"/>
    </location>
</feature>
<dbReference type="GeneID" id="22916413"/>
<dbReference type="AlphaFoldDB" id="A0A023AW47"/>
<dbReference type="Pfam" id="PF00078">
    <property type="entry name" value="RVT_1"/>
    <property type="match status" value="1"/>
</dbReference>
<dbReference type="RefSeq" id="XP_011133770.1">
    <property type="nucleotide sequence ID" value="XM_011135468.1"/>
</dbReference>
<feature type="non-terminal residue" evidence="2">
    <location>
        <position position="746"/>
    </location>
</feature>
<dbReference type="PROSITE" id="PS50878">
    <property type="entry name" value="RT_POL"/>
    <property type="match status" value="1"/>
</dbReference>
<dbReference type="OrthoDB" id="346743at2759"/>
<evidence type="ECO:0000313" key="3">
    <source>
        <dbReference type="Proteomes" id="UP000019763"/>
    </source>
</evidence>
<dbReference type="InterPro" id="IPR043502">
    <property type="entry name" value="DNA/RNA_pol_sf"/>
</dbReference>
<dbReference type="PANTHER" id="PTHR19446">
    <property type="entry name" value="REVERSE TRANSCRIPTASES"/>
    <property type="match status" value="1"/>
</dbReference>
<name>A0A023AW47_GRENI</name>
<protein>
    <submittedName>
        <fullName evidence="2">Endonuclease-reverse transcriptase</fullName>
    </submittedName>
</protein>
<dbReference type="Proteomes" id="UP000019763">
    <property type="component" value="Unassembled WGS sequence"/>
</dbReference>
<sequence length="746" mass="85382">MAINIDGYNDKKELQLRSTILRTRPHIVILSETCANLHRTIYDGQYTLIGTSGSADGVAVMIRQDVQYTITSKTTRTIVLRLDNLVTCIGTYAPTEQTAERTKAQYWENLAKHIPTNHPLLIAGDLNAGHEPTESRVIKGIANYTRLQRLTREFKLNILPTTPTWISKRSKDQKPSRTLDRILTNTAYTSNHITLDWENAPADHAILTYKWTITSIGYDQGRPRNLPSGRDAQEPITQAWEKFKMQLKLQFRKQEKTNEPRKQDANHRLWELYRKQTGQEGLTLVNEDGEDLDPGQARHQLRQMLHNRWSTTDRPPIPQKRESKVYMDQPPDTTELAAAIKAVNKKAATGLDGIPARRINHIPLEDLYQFVEQVWASSKLPRQLVDMKVKPIPKVLPRTTVDNTRPITIPSTIMKIINQVILHHITPYIEPHLLPQQHAYRKGRGPATAVTELFAKFNRPGQTLLLLDLSKAFDTVDHKALFSTLRNTEVPSKEYNLIRDQYLDAEVLVQWAKRFAAPFTLTNGIRQGCTLSTTLFNLVEAERERKCRTKMNEIRYDVIMYADDKAVILDDDHHTQRMLAVNQQTAKEYGMYQNNAKTTQLKLNRDTKEIQTVKWMGILLDNKLNMSQEIDRRIEKARKAAADYNKTIKNIPPSMLPVALKVRGACAIILPHLFYLWREIPFTPPQRDTLADVATQLLAKMFNNTSGVTATSIQRHVNNITKGLTPRIKQLASLDVLMPKDTEMDT</sequence>
<dbReference type="InterPro" id="IPR005135">
    <property type="entry name" value="Endo/exonuclease/phosphatase"/>
</dbReference>
<dbReference type="Gene3D" id="3.60.10.10">
    <property type="entry name" value="Endonuclease/exonuclease/phosphatase"/>
    <property type="match status" value="1"/>
</dbReference>
<dbReference type="Pfam" id="PF03372">
    <property type="entry name" value="Exo_endo_phos"/>
    <property type="match status" value="1"/>
</dbReference>
<dbReference type="GO" id="GO:0003964">
    <property type="term" value="F:RNA-directed DNA polymerase activity"/>
    <property type="evidence" value="ECO:0007669"/>
    <property type="project" value="UniProtKB-KW"/>
</dbReference>
<keyword evidence="3" id="KW-1185">Reference proteome</keyword>
<dbReference type="GO" id="GO:0004519">
    <property type="term" value="F:endonuclease activity"/>
    <property type="evidence" value="ECO:0007669"/>
    <property type="project" value="UniProtKB-KW"/>
</dbReference>
<dbReference type="OMA" id="WTITSIG"/>
<keyword evidence="2" id="KW-0255">Endonuclease</keyword>
<dbReference type="VEuPathDB" id="CryptoDB:GNI_203530"/>
<dbReference type="InterPro" id="IPR000477">
    <property type="entry name" value="RT_dom"/>
</dbReference>
<dbReference type="SUPFAM" id="SSF56219">
    <property type="entry name" value="DNase I-like"/>
    <property type="match status" value="1"/>
</dbReference>
<reference evidence="2" key="1">
    <citation type="submission" date="2013-12" db="EMBL/GenBank/DDBJ databases">
        <authorList>
            <person name="Omoto C.K."/>
            <person name="Sibley D."/>
            <person name="Venepally P."/>
            <person name="Hadjithomas M."/>
            <person name="Karamycheva S."/>
            <person name="Brunk B."/>
            <person name="Roos D."/>
            <person name="Caler E."/>
            <person name="Lorenzi H."/>
        </authorList>
    </citation>
    <scope>NUCLEOTIDE SEQUENCE</scope>
</reference>
<evidence type="ECO:0000259" key="1">
    <source>
        <dbReference type="PROSITE" id="PS50878"/>
    </source>
</evidence>
<dbReference type="InterPro" id="IPR036691">
    <property type="entry name" value="Endo/exonu/phosph_ase_sf"/>
</dbReference>
<evidence type="ECO:0000313" key="2">
    <source>
        <dbReference type="EMBL" id="EZG42956.1"/>
    </source>
</evidence>
<gene>
    <name evidence="2" type="ORF">GNI_203530</name>
</gene>
<dbReference type="eggNOG" id="KOG1075">
    <property type="taxonomic scope" value="Eukaryota"/>
</dbReference>
<comment type="caution">
    <text evidence="2">The sequence shown here is derived from an EMBL/GenBank/DDBJ whole genome shotgun (WGS) entry which is preliminary data.</text>
</comment>
<keyword evidence="2" id="KW-0378">Hydrolase</keyword>
<dbReference type="SUPFAM" id="SSF56672">
    <property type="entry name" value="DNA/RNA polymerases"/>
    <property type="match status" value="1"/>
</dbReference>
<proteinExistence type="predicted"/>
<accession>A0A023AW47</accession>
<organism evidence="2 3">
    <name type="scientific">Gregarina niphandrodes</name>
    <name type="common">Septate eugregarine</name>
    <dbReference type="NCBI Taxonomy" id="110365"/>
    <lineage>
        <taxon>Eukaryota</taxon>
        <taxon>Sar</taxon>
        <taxon>Alveolata</taxon>
        <taxon>Apicomplexa</taxon>
        <taxon>Conoidasida</taxon>
        <taxon>Gregarinasina</taxon>
        <taxon>Eugregarinorida</taxon>
        <taxon>Gregarinidae</taxon>
        <taxon>Gregarina</taxon>
    </lineage>
</organism>
<keyword evidence="2" id="KW-0540">Nuclease</keyword>
<dbReference type="CDD" id="cd01650">
    <property type="entry name" value="RT_nLTR_like"/>
    <property type="match status" value="1"/>
</dbReference>